<feature type="transmembrane region" description="Helical" evidence="1">
    <location>
        <begin position="42"/>
        <end position="67"/>
    </location>
</feature>
<keyword evidence="1" id="KW-0472">Membrane</keyword>
<evidence type="ECO:0000256" key="1">
    <source>
        <dbReference type="SAM" id="Phobius"/>
    </source>
</evidence>
<keyword evidence="1" id="KW-1133">Transmembrane helix</keyword>
<comment type="caution">
    <text evidence="2">The sequence shown here is derived from an EMBL/GenBank/DDBJ whole genome shotgun (WGS) entry which is preliminary data.</text>
</comment>
<protein>
    <submittedName>
        <fullName evidence="2">Uncharacterized protein</fullName>
    </submittedName>
</protein>
<organism evidence="2 3">
    <name type="scientific">Agromyces humatus</name>
    <dbReference type="NCBI Taxonomy" id="279573"/>
    <lineage>
        <taxon>Bacteria</taxon>
        <taxon>Bacillati</taxon>
        <taxon>Actinomycetota</taxon>
        <taxon>Actinomycetes</taxon>
        <taxon>Micrococcales</taxon>
        <taxon>Microbacteriaceae</taxon>
        <taxon>Agromyces</taxon>
    </lineage>
</organism>
<feature type="transmembrane region" description="Helical" evidence="1">
    <location>
        <begin position="12"/>
        <end position="35"/>
    </location>
</feature>
<evidence type="ECO:0000313" key="3">
    <source>
        <dbReference type="Proteomes" id="UP001500506"/>
    </source>
</evidence>
<evidence type="ECO:0000313" key="2">
    <source>
        <dbReference type="EMBL" id="GAA1754095.1"/>
    </source>
</evidence>
<sequence length="173" mass="18436">MDYEFAGLPLHVLLVHAVIVLVPLLALLLVVIAAWPAARRVLWLPALIGAAVLLPLGLVTIEAGKWLEDRVPKTPLIEEHTDIGEDIVPWLVALLVLAAVIAAWAVVELISARRSGEHEPARPGRGIRIVVGVVLTLAALGVLAGSTWTLVQIAEAGSRAVWEGSFSDVPLED</sequence>
<accession>A0ABN2KE95</accession>
<keyword evidence="3" id="KW-1185">Reference proteome</keyword>
<feature type="transmembrane region" description="Helical" evidence="1">
    <location>
        <begin position="127"/>
        <end position="151"/>
    </location>
</feature>
<feature type="transmembrane region" description="Helical" evidence="1">
    <location>
        <begin position="87"/>
        <end position="107"/>
    </location>
</feature>
<keyword evidence="1" id="KW-0812">Transmembrane</keyword>
<dbReference type="EMBL" id="BAAANH010000002">
    <property type="protein sequence ID" value="GAA1754095.1"/>
    <property type="molecule type" value="Genomic_DNA"/>
</dbReference>
<dbReference type="RefSeq" id="WP_232497353.1">
    <property type="nucleotide sequence ID" value="NZ_BAAANH010000002.1"/>
</dbReference>
<proteinExistence type="predicted"/>
<name>A0ABN2KE95_9MICO</name>
<gene>
    <name evidence="2" type="ORF">GCM10009747_09960</name>
</gene>
<dbReference type="Proteomes" id="UP001500506">
    <property type="component" value="Unassembled WGS sequence"/>
</dbReference>
<reference evidence="2 3" key="1">
    <citation type="journal article" date="2019" name="Int. J. Syst. Evol. Microbiol.">
        <title>The Global Catalogue of Microorganisms (GCM) 10K type strain sequencing project: providing services to taxonomists for standard genome sequencing and annotation.</title>
        <authorList>
            <consortium name="The Broad Institute Genomics Platform"/>
            <consortium name="The Broad Institute Genome Sequencing Center for Infectious Disease"/>
            <person name="Wu L."/>
            <person name="Ma J."/>
        </authorList>
    </citation>
    <scope>NUCLEOTIDE SEQUENCE [LARGE SCALE GENOMIC DNA]</scope>
    <source>
        <strain evidence="2 3">JCM 14319</strain>
    </source>
</reference>